<keyword evidence="3" id="KW-1133">Transmembrane helix</keyword>
<sequence>MSPSDFTYGSFSCASLAQSLSEIPRSIPLCLTSFRWCQPSVGDEEGKCDVGEINNIYPVYADNPNAEPDEHIPYVILDPSADYKITWTDADPDFSLELAWWADEEIVWEGVVEDPTTNGTFTFNPMSLIPTSSPSFPSLTASLSHLSLLQYNHSTETSQSSSPFLLASPLQTPYLRTSSQNLSKLTKSKRTHKILVWSVIGAAVAVLFVLFCWTCKKCGCLQTRKARDRAMMSELEIIRKRKGIIGGDSNDSFYDPEDGDESSEDSESSETEEERRRRRRMRGRCVRCHSYIEDMKIRQQEQRKEEEAWELRAQELRREEEELRRQEGERGDH</sequence>
<evidence type="ECO:0000256" key="1">
    <source>
        <dbReference type="SAM" id="Coils"/>
    </source>
</evidence>
<keyword evidence="1" id="KW-0175">Coiled coil</keyword>
<comment type="caution">
    <text evidence="4">The sequence shown here is derived from an EMBL/GenBank/DDBJ whole genome shotgun (WGS) entry which is preliminary data.</text>
</comment>
<evidence type="ECO:0000256" key="2">
    <source>
        <dbReference type="SAM" id="MobiDB-lite"/>
    </source>
</evidence>
<protein>
    <submittedName>
        <fullName evidence="4">Uncharacterized protein</fullName>
    </submittedName>
</protein>
<reference evidence="4" key="1">
    <citation type="submission" date="2022-07" db="EMBL/GenBank/DDBJ databases">
        <title>Draft genome sequence of Zalerion maritima ATCC 34329, a (micro)plastics degrading marine fungus.</title>
        <authorList>
            <person name="Paco A."/>
            <person name="Goncalves M.F.M."/>
            <person name="Rocha-Santos T.A.P."/>
            <person name="Alves A."/>
        </authorList>
    </citation>
    <scope>NUCLEOTIDE SEQUENCE</scope>
    <source>
        <strain evidence="4">ATCC 34329</strain>
    </source>
</reference>
<feature type="compositionally biased region" description="Acidic residues" evidence="2">
    <location>
        <begin position="254"/>
        <end position="272"/>
    </location>
</feature>
<keyword evidence="3" id="KW-0812">Transmembrane</keyword>
<keyword evidence="3" id="KW-0472">Membrane</keyword>
<evidence type="ECO:0000313" key="4">
    <source>
        <dbReference type="EMBL" id="KAJ2903508.1"/>
    </source>
</evidence>
<name>A0AAD5WVI8_9PEZI</name>
<evidence type="ECO:0000313" key="5">
    <source>
        <dbReference type="Proteomes" id="UP001201980"/>
    </source>
</evidence>
<dbReference type="EMBL" id="JAKWBI020000079">
    <property type="protein sequence ID" value="KAJ2903508.1"/>
    <property type="molecule type" value="Genomic_DNA"/>
</dbReference>
<proteinExistence type="predicted"/>
<keyword evidence="5" id="KW-1185">Reference proteome</keyword>
<accession>A0AAD5WVI8</accession>
<organism evidence="4 5">
    <name type="scientific">Zalerion maritima</name>
    <dbReference type="NCBI Taxonomy" id="339359"/>
    <lineage>
        <taxon>Eukaryota</taxon>
        <taxon>Fungi</taxon>
        <taxon>Dikarya</taxon>
        <taxon>Ascomycota</taxon>
        <taxon>Pezizomycotina</taxon>
        <taxon>Sordariomycetes</taxon>
        <taxon>Lulworthiomycetidae</taxon>
        <taxon>Lulworthiales</taxon>
        <taxon>Lulworthiaceae</taxon>
        <taxon>Zalerion</taxon>
    </lineage>
</organism>
<evidence type="ECO:0000256" key="3">
    <source>
        <dbReference type="SAM" id="Phobius"/>
    </source>
</evidence>
<feature type="transmembrane region" description="Helical" evidence="3">
    <location>
        <begin position="194"/>
        <end position="213"/>
    </location>
</feature>
<gene>
    <name evidence="4" type="ORF">MKZ38_009730</name>
</gene>
<feature type="coiled-coil region" evidence="1">
    <location>
        <begin position="297"/>
        <end position="326"/>
    </location>
</feature>
<dbReference type="AlphaFoldDB" id="A0AAD5WVI8"/>
<dbReference type="Proteomes" id="UP001201980">
    <property type="component" value="Unassembled WGS sequence"/>
</dbReference>
<feature type="region of interest" description="Disordered" evidence="2">
    <location>
        <begin position="247"/>
        <end position="283"/>
    </location>
</feature>